<dbReference type="Pfam" id="PF06580">
    <property type="entry name" value="His_kinase"/>
    <property type="match status" value="1"/>
</dbReference>
<dbReference type="EC" id="2.7.13.3" evidence="3"/>
<dbReference type="PANTHER" id="PTHR34220:SF11">
    <property type="entry name" value="SENSOR PROTEIN KINASE HPTS"/>
    <property type="match status" value="1"/>
</dbReference>
<evidence type="ECO:0000256" key="10">
    <source>
        <dbReference type="ARBA" id="ARBA00022840"/>
    </source>
</evidence>
<dbReference type="Proteomes" id="UP000249204">
    <property type="component" value="Unassembled WGS sequence"/>
</dbReference>
<feature type="domain" description="HAMP" evidence="16">
    <location>
        <begin position="326"/>
        <end position="378"/>
    </location>
</feature>
<protein>
    <recommendedName>
        <fullName evidence="3">histidine kinase</fullName>
        <ecNumber evidence="3">2.7.13.3</ecNumber>
    </recommendedName>
</protein>
<dbReference type="CDD" id="cd06225">
    <property type="entry name" value="HAMP"/>
    <property type="match status" value="1"/>
</dbReference>
<reference evidence="17 18" key="1">
    <citation type="submission" date="2018-06" db="EMBL/GenBank/DDBJ databases">
        <title>Isolation of heavy metals resistant Paenibacillus silvae NC2 from Gold-Copper mine in ZiJin, China.</title>
        <authorList>
            <person name="Xu J."/>
            <person name="Mazhar H.S."/>
            <person name="Rensing C."/>
        </authorList>
    </citation>
    <scope>NUCLEOTIDE SEQUENCE [LARGE SCALE GENOMIC DNA]</scope>
    <source>
        <strain evidence="17 18">NC2</strain>
    </source>
</reference>
<evidence type="ECO:0000256" key="2">
    <source>
        <dbReference type="ARBA" id="ARBA00004651"/>
    </source>
</evidence>
<evidence type="ECO:0000256" key="4">
    <source>
        <dbReference type="ARBA" id="ARBA00022475"/>
    </source>
</evidence>
<evidence type="ECO:0000256" key="1">
    <source>
        <dbReference type="ARBA" id="ARBA00000085"/>
    </source>
</evidence>
<organism evidence="17 18">
    <name type="scientific">Paenibacillus silvae</name>
    <dbReference type="NCBI Taxonomy" id="1325358"/>
    <lineage>
        <taxon>Bacteria</taxon>
        <taxon>Bacillati</taxon>
        <taxon>Bacillota</taxon>
        <taxon>Bacilli</taxon>
        <taxon>Bacillales</taxon>
        <taxon>Paenibacillaceae</taxon>
        <taxon>Paenibacillus</taxon>
    </lineage>
</organism>
<dbReference type="PROSITE" id="PS50885">
    <property type="entry name" value="HAMP"/>
    <property type="match status" value="1"/>
</dbReference>
<dbReference type="InterPro" id="IPR003660">
    <property type="entry name" value="HAMP_dom"/>
</dbReference>
<keyword evidence="7 14" id="KW-0812">Transmembrane</keyword>
<proteinExistence type="predicted"/>
<evidence type="ECO:0000256" key="9">
    <source>
        <dbReference type="ARBA" id="ARBA00022777"/>
    </source>
</evidence>
<dbReference type="AlphaFoldDB" id="A0A2W6NAV9"/>
<evidence type="ECO:0000256" key="5">
    <source>
        <dbReference type="ARBA" id="ARBA00022553"/>
    </source>
</evidence>
<dbReference type="InterPro" id="IPR005467">
    <property type="entry name" value="His_kinase_dom"/>
</dbReference>
<dbReference type="InterPro" id="IPR036890">
    <property type="entry name" value="HATPase_C_sf"/>
</dbReference>
<accession>A0A2W6NAV9</accession>
<evidence type="ECO:0000313" key="18">
    <source>
        <dbReference type="Proteomes" id="UP000249204"/>
    </source>
</evidence>
<evidence type="ECO:0000256" key="12">
    <source>
        <dbReference type="ARBA" id="ARBA00023012"/>
    </source>
</evidence>
<evidence type="ECO:0000313" key="17">
    <source>
        <dbReference type="EMBL" id="PZT52891.1"/>
    </source>
</evidence>
<dbReference type="EMBL" id="QKWW01000085">
    <property type="protein sequence ID" value="PZT52891.1"/>
    <property type="molecule type" value="Genomic_DNA"/>
</dbReference>
<keyword evidence="8" id="KW-0547">Nucleotide-binding</keyword>
<dbReference type="PANTHER" id="PTHR34220">
    <property type="entry name" value="SENSOR HISTIDINE KINASE YPDA"/>
    <property type="match status" value="1"/>
</dbReference>
<dbReference type="InterPro" id="IPR004358">
    <property type="entry name" value="Sig_transdc_His_kin-like_C"/>
</dbReference>
<dbReference type="SMART" id="SM00304">
    <property type="entry name" value="HAMP"/>
    <property type="match status" value="1"/>
</dbReference>
<keyword evidence="12" id="KW-0902">Two-component regulatory system</keyword>
<comment type="catalytic activity">
    <reaction evidence="1">
        <text>ATP + protein L-histidine = ADP + protein N-phospho-L-histidine.</text>
        <dbReference type="EC" id="2.7.13.3"/>
    </reaction>
</comment>
<dbReference type="Pfam" id="PF00672">
    <property type="entry name" value="HAMP"/>
    <property type="match status" value="1"/>
</dbReference>
<keyword evidence="11 14" id="KW-1133">Transmembrane helix</keyword>
<keyword evidence="4" id="KW-1003">Cell membrane</keyword>
<dbReference type="InterPro" id="IPR003594">
    <property type="entry name" value="HATPase_dom"/>
</dbReference>
<comment type="caution">
    <text evidence="17">The sequence shown here is derived from an EMBL/GenBank/DDBJ whole genome shotgun (WGS) entry which is preliminary data.</text>
</comment>
<evidence type="ECO:0000259" key="16">
    <source>
        <dbReference type="PROSITE" id="PS50885"/>
    </source>
</evidence>
<keyword evidence="9 17" id="KW-0418">Kinase</keyword>
<evidence type="ECO:0000259" key="15">
    <source>
        <dbReference type="PROSITE" id="PS50109"/>
    </source>
</evidence>
<dbReference type="InterPro" id="IPR050640">
    <property type="entry name" value="Bact_2-comp_sensor_kinase"/>
</dbReference>
<dbReference type="Gene3D" id="3.30.565.10">
    <property type="entry name" value="Histidine kinase-like ATPase, C-terminal domain"/>
    <property type="match status" value="1"/>
</dbReference>
<feature type="transmembrane region" description="Helical" evidence="14">
    <location>
        <begin position="304"/>
        <end position="325"/>
    </location>
</feature>
<dbReference type="RefSeq" id="WP_111272928.1">
    <property type="nucleotide sequence ID" value="NZ_QKWW01000085.1"/>
</dbReference>
<dbReference type="GO" id="GO:0005886">
    <property type="term" value="C:plasma membrane"/>
    <property type="evidence" value="ECO:0007669"/>
    <property type="project" value="UniProtKB-SubCell"/>
</dbReference>
<evidence type="ECO:0000256" key="7">
    <source>
        <dbReference type="ARBA" id="ARBA00022692"/>
    </source>
</evidence>
<evidence type="ECO:0000256" key="13">
    <source>
        <dbReference type="ARBA" id="ARBA00023136"/>
    </source>
</evidence>
<keyword evidence="10" id="KW-0067">ATP-binding</keyword>
<feature type="domain" description="Histidine kinase" evidence="15">
    <location>
        <begin position="485"/>
        <end position="602"/>
    </location>
</feature>
<keyword evidence="5" id="KW-0597">Phosphoprotein</keyword>
<keyword evidence="13 14" id="KW-0472">Membrane</keyword>
<dbReference type="SUPFAM" id="SSF55874">
    <property type="entry name" value="ATPase domain of HSP90 chaperone/DNA topoisomerase II/histidine kinase"/>
    <property type="match status" value="1"/>
</dbReference>
<feature type="transmembrane region" description="Helical" evidence="14">
    <location>
        <begin position="21"/>
        <end position="39"/>
    </location>
</feature>
<dbReference type="GO" id="GO:0000155">
    <property type="term" value="F:phosphorelay sensor kinase activity"/>
    <property type="evidence" value="ECO:0007669"/>
    <property type="project" value="InterPro"/>
</dbReference>
<evidence type="ECO:0000256" key="6">
    <source>
        <dbReference type="ARBA" id="ARBA00022679"/>
    </source>
</evidence>
<dbReference type="SUPFAM" id="SSF158472">
    <property type="entry name" value="HAMP domain-like"/>
    <property type="match status" value="1"/>
</dbReference>
<name>A0A2W6NAV9_9BACL</name>
<dbReference type="PROSITE" id="PS50109">
    <property type="entry name" value="HIS_KIN"/>
    <property type="match status" value="1"/>
</dbReference>
<evidence type="ECO:0000256" key="11">
    <source>
        <dbReference type="ARBA" id="ARBA00022989"/>
    </source>
</evidence>
<evidence type="ECO:0000256" key="3">
    <source>
        <dbReference type="ARBA" id="ARBA00012438"/>
    </source>
</evidence>
<evidence type="ECO:0000256" key="8">
    <source>
        <dbReference type="ARBA" id="ARBA00022741"/>
    </source>
</evidence>
<sequence>MKWLRRFQHLYSQSIQVKLTCYFLLILLPLVAFSIYANVKSQQILEQELGERTISAMSSGLEFVDLTLGSIKNLSTLISTDSNLLSLLSHEEETLSPSAIMDFSRVIERITDITAVNDYLSNVMIYHRASNSLMTTKLGLIHLDSSDSESWHAEALKANGASIYYLPDRYKETMAGKADSIYNRNDLIMMRLLDFYRVDKGENVLMLSISKSKLLRSLSSLVEKNHSKLYLYDDQDRMIVSNAAGEPQAFELHEFQADQIIVQDSLESNEKNMILRVTSPQSGWSILMVQPEKEVYMKSKPLQIFTYGIIVLSVILAFWIAWLVYSGIASPISGLVSGMRQLRKGNLNIQLENKRQDELGFLTDSFNQTVTQQRHLIKDIYEQQLRMTKTELKLLQAQINPHFLYNTLDSIYWTAKNYDAEEISSMVLNLSSFFRLSLSKGQETFMVEETFKHLHYYVRIQQIRFSEQFSIAYHASENSRHLHILKLLLQPLVENAILHGLEKRKKGGALNISTNVIRDRLIIQVRDNGRGIPKERLDQIQEALALTKKGNLTPPSERNSSFFALLNVQARIGIYYGETADLIIESIEGEGTTATINLPVNRCNNDRRESEHELDDR</sequence>
<keyword evidence="6" id="KW-0808">Transferase</keyword>
<dbReference type="Gene3D" id="6.10.340.10">
    <property type="match status" value="1"/>
</dbReference>
<evidence type="ECO:0000256" key="14">
    <source>
        <dbReference type="SAM" id="Phobius"/>
    </source>
</evidence>
<dbReference type="Pfam" id="PF02518">
    <property type="entry name" value="HATPase_c"/>
    <property type="match status" value="1"/>
</dbReference>
<dbReference type="InterPro" id="IPR010559">
    <property type="entry name" value="Sig_transdc_His_kin_internal"/>
</dbReference>
<dbReference type="GO" id="GO:0005524">
    <property type="term" value="F:ATP binding"/>
    <property type="evidence" value="ECO:0007669"/>
    <property type="project" value="UniProtKB-KW"/>
</dbReference>
<comment type="subcellular location">
    <subcellularLocation>
        <location evidence="2">Cell membrane</location>
        <topology evidence="2">Multi-pass membrane protein</topology>
    </subcellularLocation>
</comment>
<dbReference type="PRINTS" id="PR00344">
    <property type="entry name" value="BCTRLSENSOR"/>
</dbReference>
<gene>
    <name evidence="17" type="ORF">DN757_25215</name>
</gene>